<dbReference type="PANTHER" id="PTHR11705">
    <property type="entry name" value="PROTEASE FAMILY M14 CARBOXYPEPTIDASE A,B"/>
    <property type="match status" value="1"/>
</dbReference>
<feature type="region of interest" description="Disordered" evidence="4">
    <location>
        <begin position="561"/>
        <end position="594"/>
    </location>
</feature>
<evidence type="ECO:0000256" key="4">
    <source>
        <dbReference type="SAM" id="MobiDB-lite"/>
    </source>
</evidence>
<dbReference type="RefSeq" id="WP_145198755.1">
    <property type="nucleotide sequence ID" value="NZ_CP036434.1"/>
</dbReference>
<keyword evidence="6" id="KW-0378">Hydrolase</keyword>
<evidence type="ECO:0000256" key="2">
    <source>
        <dbReference type="ARBA" id="ARBA00005988"/>
    </source>
</evidence>
<sequence length="594" mass="65199">MSLLPLLLSIVFALGHPSALQSGGPITQEQHVSYWSESFRGEDSAKYANANFPLTVAESSRFTRSSTLAEVETFLEALEALPAAGRISTRSFGETTEGRDLTAVTVRWAALDEAAEPVDASPSARARVLVNANIHGGEIEGKVAVQMLLREFALGYHAALLDRLEITFVPVFNADGNDRIARTNRVTQNGPDEGVGERANAMGLDLNRDFIKLETPEVRALTGLVRELQPHAFMDLHTTNGSPHGYELTYSPSLSPNVRPDLASYMADRFFPAVRSTLESRDGIHVYDYGNFSYARRQPGSRGERGDPIAWSTYDSRPRFGTNLMGLRGTVSILSEAYSYLPYEQRVVTTYAFVLECLETLARDAEFIQTFSEPTGDEATSGGRLGVDAELASIGSVPIRVSRNDEVVIDLDPEKDGIQEGVRMVAAGSDAVREVAMDVQTRFEAGRQVEYTGAFLVLDPAEDLLEILAIHLGDAALERIGEDGETLAVKVFVIDEAERSERVFQGHREARVRGRWEDRDVVAPAGSLRVRSSRLAAHLLHPESDDSLTTWNYFDRQIFGEEPQGSPEEAQGDAPAEGPHKAHVEVTHPVAMIR</sequence>
<dbReference type="OrthoDB" id="6221272at2"/>
<feature type="domain" description="Peptidase M14" evidence="5">
    <location>
        <begin position="64"/>
        <end position="365"/>
    </location>
</feature>
<evidence type="ECO:0000256" key="1">
    <source>
        <dbReference type="ARBA" id="ARBA00001947"/>
    </source>
</evidence>
<evidence type="ECO:0000313" key="6">
    <source>
        <dbReference type="EMBL" id="QDV07594.1"/>
    </source>
</evidence>
<reference evidence="6 7" key="1">
    <citation type="submission" date="2019-02" db="EMBL/GenBank/DDBJ databases">
        <title>Deep-cultivation of Planctomycetes and their phenomic and genomic characterization uncovers novel biology.</title>
        <authorList>
            <person name="Wiegand S."/>
            <person name="Jogler M."/>
            <person name="Boedeker C."/>
            <person name="Pinto D."/>
            <person name="Vollmers J."/>
            <person name="Rivas-Marin E."/>
            <person name="Kohn T."/>
            <person name="Peeters S.H."/>
            <person name="Heuer A."/>
            <person name="Rast P."/>
            <person name="Oberbeckmann S."/>
            <person name="Bunk B."/>
            <person name="Jeske O."/>
            <person name="Meyerdierks A."/>
            <person name="Storesund J.E."/>
            <person name="Kallscheuer N."/>
            <person name="Luecker S."/>
            <person name="Lage O.M."/>
            <person name="Pohl T."/>
            <person name="Merkel B.J."/>
            <person name="Hornburger P."/>
            <person name="Mueller R.-W."/>
            <person name="Bruemmer F."/>
            <person name="Labrenz M."/>
            <person name="Spormann A.M."/>
            <person name="Op den Camp H."/>
            <person name="Overmann J."/>
            <person name="Amann R."/>
            <person name="Jetten M.S.M."/>
            <person name="Mascher T."/>
            <person name="Medema M.H."/>
            <person name="Devos D.P."/>
            <person name="Kaster A.-K."/>
            <person name="Ovreas L."/>
            <person name="Rohde M."/>
            <person name="Galperin M.Y."/>
            <person name="Jogler C."/>
        </authorList>
    </citation>
    <scope>NUCLEOTIDE SEQUENCE [LARGE SCALE GENOMIC DNA]</scope>
    <source>
        <strain evidence="6 7">Poly30</strain>
    </source>
</reference>
<dbReference type="AlphaFoldDB" id="A0A518EU34"/>
<dbReference type="Pfam" id="PF00246">
    <property type="entry name" value="Peptidase_M14"/>
    <property type="match status" value="1"/>
</dbReference>
<protein>
    <submittedName>
        <fullName evidence="6">Zinc carboxypeptidase</fullName>
    </submittedName>
</protein>
<feature type="active site" description="Proton donor/acceptor" evidence="3">
    <location>
        <position position="336"/>
    </location>
</feature>
<proteinExistence type="inferred from homology"/>
<keyword evidence="6" id="KW-0121">Carboxypeptidase</keyword>
<comment type="cofactor">
    <cofactor evidence="1">
        <name>Zn(2+)</name>
        <dbReference type="ChEBI" id="CHEBI:29105"/>
    </cofactor>
</comment>
<dbReference type="InterPro" id="IPR000834">
    <property type="entry name" value="Peptidase_M14"/>
</dbReference>
<dbReference type="CDD" id="cd06241">
    <property type="entry name" value="M14-like"/>
    <property type="match status" value="1"/>
</dbReference>
<evidence type="ECO:0000259" key="5">
    <source>
        <dbReference type="PROSITE" id="PS52035"/>
    </source>
</evidence>
<dbReference type="PROSITE" id="PS52035">
    <property type="entry name" value="PEPTIDASE_M14"/>
    <property type="match status" value="1"/>
</dbReference>
<dbReference type="Gene3D" id="3.40.630.10">
    <property type="entry name" value="Zn peptidases"/>
    <property type="match status" value="1"/>
</dbReference>
<evidence type="ECO:0000256" key="3">
    <source>
        <dbReference type="PROSITE-ProRule" id="PRU01379"/>
    </source>
</evidence>
<comment type="similarity">
    <text evidence="2 3">Belongs to the peptidase M14 family.</text>
</comment>
<dbReference type="GO" id="GO:0004181">
    <property type="term" value="F:metallocarboxypeptidase activity"/>
    <property type="evidence" value="ECO:0007669"/>
    <property type="project" value="InterPro"/>
</dbReference>
<organism evidence="6 7">
    <name type="scientific">Saltatorellus ferox</name>
    <dbReference type="NCBI Taxonomy" id="2528018"/>
    <lineage>
        <taxon>Bacteria</taxon>
        <taxon>Pseudomonadati</taxon>
        <taxon>Planctomycetota</taxon>
        <taxon>Planctomycetia</taxon>
        <taxon>Planctomycetia incertae sedis</taxon>
        <taxon>Saltatorellus</taxon>
    </lineage>
</organism>
<dbReference type="GO" id="GO:0005615">
    <property type="term" value="C:extracellular space"/>
    <property type="evidence" value="ECO:0007669"/>
    <property type="project" value="TreeGrafter"/>
</dbReference>
<dbReference type="GO" id="GO:0006508">
    <property type="term" value="P:proteolysis"/>
    <property type="evidence" value="ECO:0007669"/>
    <property type="project" value="InterPro"/>
</dbReference>
<accession>A0A518EU34</accession>
<gene>
    <name evidence="6" type="ORF">Poly30_31210</name>
</gene>
<dbReference type="PANTHER" id="PTHR11705:SF145">
    <property type="entry name" value="PEPTIDASE M14 CARBOXYPEPTIDASE A DOMAIN-CONTAINING PROTEIN"/>
    <property type="match status" value="1"/>
</dbReference>
<dbReference type="Proteomes" id="UP000320390">
    <property type="component" value="Chromosome"/>
</dbReference>
<keyword evidence="7" id="KW-1185">Reference proteome</keyword>
<dbReference type="EMBL" id="CP036434">
    <property type="protein sequence ID" value="QDV07594.1"/>
    <property type="molecule type" value="Genomic_DNA"/>
</dbReference>
<dbReference type="SMART" id="SM00631">
    <property type="entry name" value="Zn_pept"/>
    <property type="match status" value="1"/>
</dbReference>
<dbReference type="GO" id="GO:0008270">
    <property type="term" value="F:zinc ion binding"/>
    <property type="evidence" value="ECO:0007669"/>
    <property type="project" value="InterPro"/>
</dbReference>
<keyword evidence="6" id="KW-0645">Protease</keyword>
<dbReference type="SUPFAM" id="SSF53187">
    <property type="entry name" value="Zn-dependent exopeptidases"/>
    <property type="match status" value="1"/>
</dbReference>
<evidence type="ECO:0000313" key="7">
    <source>
        <dbReference type="Proteomes" id="UP000320390"/>
    </source>
</evidence>
<name>A0A518EU34_9BACT</name>